<evidence type="ECO:0000313" key="7">
    <source>
        <dbReference type="Proteomes" id="UP001498398"/>
    </source>
</evidence>
<name>A0ABR1J6N0_9AGAR</name>
<dbReference type="SUPFAM" id="SSF144232">
    <property type="entry name" value="HIT/MYND zinc finger-like"/>
    <property type="match status" value="1"/>
</dbReference>
<keyword evidence="2 4" id="KW-0863">Zinc-finger</keyword>
<dbReference type="EMBL" id="JBANRG010000030">
    <property type="protein sequence ID" value="KAK7451791.1"/>
    <property type="molecule type" value="Genomic_DNA"/>
</dbReference>
<dbReference type="PROSITE" id="PS50865">
    <property type="entry name" value="ZF_MYND_2"/>
    <property type="match status" value="1"/>
</dbReference>
<dbReference type="Proteomes" id="UP001498398">
    <property type="component" value="Unassembled WGS sequence"/>
</dbReference>
<dbReference type="Gene3D" id="6.10.140.2220">
    <property type="match status" value="1"/>
</dbReference>
<dbReference type="InterPro" id="IPR002893">
    <property type="entry name" value="Znf_MYND"/>
</dbReference>
<evidence type="ECO:0000256" key="4">
    <source>
        <dbReference type="PROSITE-ProRule" id="PRU00134"/>
    </source>
</evidence>
<feature type="domain" description="MYND-type" evidence="5">
    <location>
        <begin position="429"/>
        <end position="470"/>
    </location>
</feature>
<keyword evidence="3" id="KW-0862">Zinc</keyword>
<evidence type="ECO:0000256" key="2">
    <source>
        <dbReference type="ARBA" id="ARBA00022771"/>
    </source>
</evidence>
<dbReference type="Pfam" id="PF01753">
    <property type="entry name" value="zf-MYND"/>
    <property type="match status" value="1"/>
</dbReference>
<keyword evidence="1" id="KW-0479">Metal-binding</keyword>
<protein>
    <recommendedName>
        <fullName evidence="5">MYND-type domain-containing protein</fullName>
    </recommendedName>
</protein>
<evidence type="ECO:0000313" key="6">
    <source>
        <dbReference type="EMBL" id="KAK7451791.1"/>
    </source>
</evidence>
<accession>A0ABR1J6N0</accession>
<sequence length="602" mass="68961">MPDDSPWWVGMKRAASEAQAYISSAKSAFRSLPKNPPKSFNVDQPSPDIKDAVTKLCAIMYCLQYHPITAIRLSAIVDLKANWAKRVWPWCSSLFENGVFGQTPTTVDGFDLREKILWLVLGVLSFPDDHPTSPEWRRSWDHFIFTTTPDVYPALIRLWIYTIRFETQTFESGYMGALNHFICNDFDSDSTIFNQVISTIPGSIPSLVKLAGRLGFKIRKQQISHVEFVLHAIALCSMENTLCDSLLANFGIQTLMGILDRLTSFRRLDSLDDVEIESLIAACKWILSICTDCSDQCGTMRVNILLLEGDILGSMVKASPLLNYEHSHPDTSRRILSKTLSFNFAKLIDMVTYLIYPRILTPFLRSFERITRQRDAYSLFLKSASSAQSATAKHESLKKVWSENVSLAAHMKNSWRSYKETESKIFCSNPECPEQNTNVRKQCSRCHLSVYCSRKCQKEDWKYGRHRRICDKSVEVMKKTGFPLDTTDMETDYFRWMVKKRVYTSMPHIQERNEFWLEKGESKTIIIMNFANFPPELVVIPLTTYANCATSPSSPAIDEEDLQFVYELVKDGHAIIFHAMLPKAFQGYVSVIDWVDPDKDSE</sequence>
<evidence type="ECO:0000259" key="5">
    <source>
        <dbReference type="PROSITE" id="PS50865"/>
    </source>
</evidence>
<proteinExistence type="predicted"/>
<evidence type="ECO:0000256" key="1">
    <source>
        <dbReference type="ARBA" id="ARBA00022723"/>
    </source>
</evidence>
<evidence type="ECO:0000256" key="3">
    <source>
        <dbReference type="ARBA" id="ARBA00022833"/>
    </source>
</evidence>
<comment type="caution">
    <text evidence="6">The sequence shown here is derived from an EMBL/GenBank/DDBJ whole genome shotgun (WGS) entry which is preliminary data.</text>
</comment>
<reference evidence="6 7" key="1">
    <citation type="submission" date="2024-01" db="EMBL/GenBank/DDBJ databases">
        <title>A draft genome for the cacao thread blight pathogen Marasmiellus scandens.</title>
        <authorList>
            <person name="Baruah I.K."/>
            <person name="Leung J."/>
            <person name="Bukari Y."/>
            <person name="Amoako-Attah I."/>
            <person name="Meinhardt L.W."/>
            <person name="Bailey B.A."/>
            <person name="Cohen S.P."/>
        </authorList>
    </citation>
    <scope>NUCLEOTIDE SEQUENCE [LARGE SCALE GENOMIC DNA]</scope>
    <source>
        <strain evidence="6 7">GH-19</strain>
    </source>
</reference>
<keyword evidence="7" id="KW-1185">Reference proteome</keyword>
<organism evidence="6 7">
    <name type="scientific">Marasmiellus scandens</name>
    <dbReference type="NCBI Taxonomy" id="2682957"/>
    <lineage>
        <taxon>Eukaryota</taxon>
        <taxon>Fungi</taxon>
        <taxon>Dikarya</taxon>
        <taxon>Basidiomycota</taxon>
        <taxon>Agaricomycotina</taxon>
        <taxon>Agaricomycetes</taxon>
        <taxon>Agaricomycetidae</taxon>
        <taxon>Agaricales</taxon>
        <taxon>Marasmiineae</taxon>
        <taxon>Omphalotaceae</taxon>
        <taxon>Marasmiellus</taxon>
    </lineage>
</organism>
<gene>
    <name evidence="6" type="ORF">VKT23_012470</name>
</gene>